<proteinExistence type="predicted"/>
<sequence length="250" mass="25651">MARTSTDDPLAPLAELPGVPEAVARARDAATEVHNQPVNRRGWPATAAEAALRAARSSAALDGAPLEPATAEHVSDPVLAGAVRVADERAKLLEVWRRAPLQALARVHVLAATDLVPAASHETELGRPRPGASSRLSLLADLLGGATGVAAPVLVAVVHGELLALRPFGTADGVVARAAARLTAMSTGLDPRGLSVPEVGFLRRPAEYRDAAAAFASGTPDGIARWIVHTCAEWEAGGREGLSIAAAQSG</sequence>
<dbReference type="AlphaFoldDB" id="A0A1I4Z2M0"/>
<keyword evidence="2" id="KW-1185">Reference proteome</keyword>
<evidence type="ECO:0000313" key="2">
    <source>
        <dbReference type="Proteomes" id="UP000199614"/>
    </source>
</evidence>
<protein>
    <recommendedName>
        <fullName evidence="3">Fido domain-containing protein</fullName>
    </recommendedName>
</protein>
<dbReference type="OrthoDB" id="5241763at2"/>
<reference evidence="1 2" key="1">
    <citation type="submission" date="2016-10" db="EMBL/GenBank/DDBJ databases">
        <authorList>
            <person name="de Groot N.N."/>
        </authorList>
    </citation>
    <scope>NUCLEOTIDE SEQUENCE [LARGE SCALE GENOMIC DNA]</scope>
    <source>
        <strain evidence="1 2">CGMCC 4.1877</strain>
    </source>
</reference>
<evidence type="ECO:0000313" key="1">
    <source>
        <dbReference type="EMBL" id="SFN44524.1"/>
    </source>
</evidence>
<accession>A0A1I4Z2M0</accession>
<organism evidence="1 2">
    <name type="scientific">Pseudonocardia ammonioxydans</name>
    <dbReference type="NCBI Taxonomy" id="260086"/>
    <lineage>
        <taxon>Bacteria</taxon>
        <taxon>Bacillati</taxon>
        <taxon>Actinomycetota</taxon>
        <taxon>Actinomycetes</taxon>
        <taxon>Pseudonocardiales</taxon>
        <taxon>Pseudonocardiaceae</taxon>
        <taxon>Pseudonocardia</taxon>
    </lineage>
</organism>
<name>A0A1I4Z2M0_PSUAM</name>
<dbReference type="STRING" id="260086.SAMN05216207_101478"/>
<evidence type="ECO:0008006" key="3">
    <source>
        <dbReference type="Google" id="ProtNLM"/>
    </source>
</evidence>
<dbReference type="RefSeq" id="WP_093343382.1">
    <property type="nucleotide sequence ID" value="NZ_FOUY01000014.1"/>
</dbReference>
<dbReference type="EMBL" id="FOUY01000014">
    <property type="protein sequence ID" value="SFN44524.1"/>
    <property type="molecule type" value="Genomic_DNA"/>
</dbReference>
<dbReference type="Proteomes" id="UP000199614">
    <property type="component" value="Unassembled WGS sequence"/>
</dbReference>
<gene>
    <name evidence="1" type="ORF">SAMN05216207_101478</name>
</gene>